<feature type="compositionally biased region" description="Basic and acidic residues" evidence="1">
    <location>
        <begin position="14"/>
        <end position="28"/>
    </location>
</feature>
<dbReference type="Proteomes" id="UP000238356">
    <property type="component" value="Unassembled WGS sequence"/>
</dbReference>
<comment type="caution">
    <text evidence="2">The sequence shown here is derived from an EMBL/GenBank/DDBJ whole genome shotgun (WGS) entry which is preliminary data.</text>
</comment>
<evidence type="ECO:0000313" key="3">
    <source>
        <dbReference type="Proteomes" id="UP000238356"/>
    </source>
</evidence>
<keyword evidence="3" id="KW-1185">Reference proteome</keyword>
<dbReference type="RefSeq" id="WP_104363645.1">
    <property type="nucleotide sequence ID" value="NZ_PSZD01000010.1"/>
</dbReference>
<reference evidence="2 3" key="1">
    <citation type="submission" date="2018-02" db="EMBL/GenBank/DDBJ databases">
        <title>8 Nocardia nova and 1 Nocardia cyriacigeorgica strain used for evolution to TMP-SMX.</title>
        <authorList>
            <person name="Mehta H."/>
            <person name="Weng J."/>
            <person name="Shamoo Y."/>
        </authorList>
    </citation>
    <scope>NUCLEOTIDE SEQUENCE [LARGE SCALE GENOMIC DNA]</scope>
    <source>
        <strain evidence="2 3">BAA2227</strain>
    </source>
</reference>
<name>A0A2S6A506_9NOCA</name>
<proteinExistence type="predicted"/>
<protein>
    <submittedName>
        <fullName evidence="2">Uncharacterized protein</fullName>
    </submittedName>
</protein>
<accession>A0A2S6A506</accession>
<dbReference type="AlphaFoldDB" id="A0A2S6A506"/>
<evidence type="ECO:0000313" key="2">
    <source>
        <dbReference type="EMBL" id="PPJ27229.1"/>
    </source>
</evidence>
<feature type="region of interest" description="Disordered" evidence="1">
    <location>
        <begin position="102"/>
        <end position="174"/>
    </location>
</feature>
<feature type="region of interest" description="Disordered" evidence="1">
    <location>
        <begin position="1"/>
        <end position="28"/>
    </location>
</feature>
<evidence type="ECO:0000256" key="1">
    <source>
        <dbReference type="SAM" id="MobiDB-lite"/>
    </source>
</evidence>
<organism evidence="2 3">
    <name type="scientific">Nocardia nova</name>
    <dbReference type="NCBI Taxonomy" id="37330"/>
    <lineage>
        <taxon>Bacteria</taxon>
        <taxon>Bacillati</taxon>
        <taxon>Actinomycetota</taxon>
        <taxon>Actinomycetes</taxon>
        <taxon>Mycobacteriales</taxon>
        <taxon>Nocardiaceae</taxon>
        <taxon>Nocardia</taxon>
    </lineage>
</organism>
<feature type="compositionally biased region" description="Basic and acidic residues" evidence="1">
    <location>
        <begin position="107"/>
        <end position="117"/>
    </location>
</feature>
<dbReference type="EMBL" id="PSZD01000010">
    <property type="protein sequence ID" value="PPJ27229.1"/>
    <property type="molecule type" value="Genomic_DNA"/>
</dbReference>
<sequence length="174" mass="20176">MTEITRAETNNQAHETETESRTERQMRSDFMHAEHYNLRCRGNDDYDPADELAYREYSSPWFEGEKQWADEWQYLSDATDRWTDDYAAAQRRLDFHQRAGWLTPTELRSEQQARDIANHGIETDDSGLLTSPYVTRVQERADSETATPSPLANHRPGNALAAHQANSERDGIER</sequence>
<gene>
    <name evidence="2" type="ORF">C5F51_18480</name>
</gene>